<reference evidence="2 3" key="1">
    <citation type="submission" date="2018-04" db="EMBL/GenBank/DDBJ databases">
        <title>Chryseobacterium oncorhynchi 701B-08T from rainbow trout, and Chryseobacterium viscerum 687B-08T from diseased fish.</title>
        <authorList>
            <person name="Jeong J.-J."/>
            <person name="Lee Y.J."/>
            <person name="Pathiraja D."/>
            <person name="Park B."/>
            <person name="Choi I.-G."/>
            <person name="Kim K.D."/>
        </authorList>
    </citation>
    <scope>NUCLEOTIDE SEQUENCE [LARGE SCALE GENOMIC DNA]</scope>
    <source>
        <strain evidence="2 3">687B-08</strain>
    </source>
</reference>
<protein>
    <submittedName>
        <fullName evidence="2">Zn-dependent hydrolase</fullName>
    </submittedName>
</protein>
<dbReference type="Pfam" id="PF00753">
    <property type="entry name" value="Lactamase_B"/>
    <property type="match status" value="1"/>
</dbReference>
<dbReference type="PANTHER" id="PTHR30619:SF1">
    <property type="entry name" value="RECOMBINATION PROTEIN 2"/>
    <property type="match status" value="1"/>
</dbReference>
<proteinExistence type="predicted"/>
<evidence type="ECO:0000313" key="3">
    <source>
        <dbReference type="Proteomes" id="UP000236413"/>
    </source>
</evidence>
<name>A0A316WEJ4_9FLAO</name>
<dbReference type="GO" id="GO:0016787">
    <property type="term" value="F:hydrolase activity"/>
    <property type="evidence" value="ECO:0007669"/>
    <property type="project" value="UniProtKB-KW"/>
</dbReference>
<dbReference type="EMBL" id="PPEG02000007">
    <property type="protein sequence ID" value="PWN59757.1"/>
    <property type="molecule type" value="Genomic_DNA"/>
</dbReference>
<dbReference type="Proteomes" id="UP000236413">
    <property type="component" value="Unassembled WGS sequence"/>
</dbReference>
<evidence type="ECO:0000313" key="2">
    <source>
        <dbReference type="EMBL" id="PWN59757.1"/>
    </source>
</evidence>
<dbReference type="InterPro" id="IPR052159">
    <property type="entry name" value="Competence_DNA_uptake"/>
</dbReference>
<dbReference type="Gene3D" id="3.60.15.10">
    <property type="entry name" value="Ribonuclease Z/Hydroxyacylglutathione hydrolase-like"/>
    <property type="match status" value="1"/>
</dbReference>
<dbReference type="RefSeq" id="WP_103234793.1">
    <property type="nucleotide sequence ID" value="NZ_PPEG02000007.1"/>
</dbReference>
<dbReference type="SUPFAM" id="SSF56281">
    <property type="entry name" value="Metallo-hydrolase/oxidoreductase"/>
    <property type="match status" value="1"/>
</dbReference>
<keyword evidence="2" id="KW-0378">Hydrolase</keyword>
<accession>A0A316WEJ4</accession>
<comment type="caution">
    <text evidence="2">The sequence shown here is derived from an EMBL/GenBank/DDBJ whole genome shotgun (WGS) entry which is preliminary data.</text>
</comment>
<gene>
    <name evidence="2" type="ORF">C1634_017175</name>
</gene>
<feature type="domain" description="Metallo-beta-lactamase" evidence="1">
    <location>
        <begin position="22"/>
        <end position="291"/>
    </location>
</feature>
<dbReference type="AlphaFoldDB" id="A0A316WEJ4"/>
<evidence type="ECO:0000259" key="1">
    <source>
        <dbReference type="Pfam" id="PF00753"/>
    </source>
</evidence>
<dbReference type="PANTHER" id="PTHR30619">
    <property type="entry name" value="DNA INTERNALIZATION/COMPETENCE PROTEIN COMEC/REC2"/>
    <property type="match status" value="1"/>
</dbReference>
<dbReference type="InterPro" id="IPR001279">
    <property type="entry name" value="Metallo-B-lactamas"/>
</dbReference>
<dbReference type="InterPro" id="IPR036866">
    <property type="entry name" value="RibonucZ/Hydroxyglut_hydro"/>
</dbReference>
<organism evidence="2 3">
    <name type="scientific">Chryseobacterium viscerum</name>
    <dbReference type="NCBI Taxonomy" id="1037377"/>
    <lineage>
        <taxon>Bacteria</taxon>
        <taxon>Pseudomonadati</taxon>
        <taxon>Bacteroidota</taxon>
        <taxon>Flavobacteriia</taxon>
        <taxon>Flavobacteriales</taxon>
        <taxon>Weeksellaceae</taxon>
        <taxon>Chryseobacterium group</taxon>
        <taxon>Chryseobacterium</taxon>
    </lineage>
</organism>
<sequence length="357" mass="41589">MIVKFLQAGNGDSIILSFNDANQNRNIIIDSGVSATYYNPSSNTFGPLKDEIDRIKQNNEFIDLLILTHIDNDHICGFLTWFENDKSAFKLIKKIWFNYSNLIAEHFEKPENEDLQVKLNIFNSAQTGIKEAIVFEKYLEKFELLNKNVIIEKQKFEENNLKIEILSPTETQLEKLLREYRKTDSSGKTKGKRKDWDIDLKDFIKEEEEKTFKFKEDDKVKNGSSISFILTYNSLKMLFLADSHPSGVIKELRRLGYSEDSPLNVNLMKISHHGSKANTNKELLQIVKTNDYILSTDSSGNYHPNKRTIARIINSNRDAIFHFNYEHVRNEIFTKNDRKDFNIVAKVTNELKYEHEA</sequence>